<dbReference type="RefSeq" id="WP_139111293.1">
    <property type="nucleotide sequence ID" value="NZ_CDRX01000001.1"/>
</dbReference>
<proteinExistence type="predicted"/>
<dbReference type="AlphaFoldDB" id="A0AAE3V4H3"/>
<sequence>MDPTSQSSGLYAISLGLPHRLTDDQVTLEHGLAICDALYAWFKPGQTKRHRRPPQMPA</sequence>
<protein>
    <submittedName>
        <fullName evidence="2">Chromate resistance protein</fullName>
    </submittedName>
</protein>
<reference evidence="2" key="1">
    <citation type="submission" date="2021-09" db="EMBL/GenBank/DDBJ databases">
        <title>Genomic analysis of Ralstonia spp.</title>
        <authorList>
            <person name="Aburjaile F."/>
            <person name="Ariute J.C."/>
            <person name="Pais A.K.L."/>
            <person name="Albuquerque G.M.R."/>
            <person name="Silva A.M.F."/>
            <person name="Brenig B."/>
            <person name="Azevedo V."/>
            <person name="Matiuzzi M."/>
            <person name="Ramos R."/>
            <person name="Goes-Neto A."/>
            <person name="Soares S."/>
            <person name="Iseppon A.M.B."/>
            <person name="Souza E."/>
            <person name="Gama M."/>
        </authorList>
    </citation>
    <scope>NUCLEOTIDE SEQUENCE</scope>
    <source>
        <strain evidence="2">B4</strain>
    </source>
</reference>
<evidence type="ECO:0000313" key="3">
    <source>
        <dbReference type="Proteomes" id="UP001143674"/>
    </source>
</evidence>
<organism evidence="2 3">
    <name type="scientific">Ralstonia solanacearum</name>
    <name type="common">Pseudomonas solanacearum</name>
    <dbReference type="NCBI Taxonomy" id="305"/>
    <lineage>
        <taxon>Bacteria</taxon>
        <taxon>Pseudomonadati</taxon>
        <taxon>Pseudomonadota</taxon>
        <taxon>Betaproteobacteria</taxon>
        <taxon>Burkholderiales</taxon>
        <taxon>Burkholderiaceae</taxon>
        <taxon>Ralstonia</taxon>
        <taxon>Ralstonia solanacearum species complex</taxon>
    </lineage>
</organism>
<evidence type="ECO:0000259" key="1">
    <source>
        <dbReference type="Pfam" id="PF09828"/>
    </source>
</evidence>
<dbReference type="Proteomes" id="UP001143674">
    <property type="component" value="Unassembled WGS sequence"/>
</dbReference>
<gene>
    <name evidence="2" type="ORF">LBW55_05915</name>
</gene>
<comment type="caution">
    <text evidence="2">The sequence shown here is derived from an EMBL/GenBank/DDBJ whole genome shotgun (WGS) entry which is preliminary data.</text>
</comment>
<dbReference type="EMBL" id="JAIVEX010000003">
    <property type="protein sequence ID" value="MDB0521146.1"/>
    <property type="molecule type" value="Genomic_DNA"/>
</dbReference>
<name>A0AAE3V4H3_RALSL</name>
<evidence type="ECO:0000313" key="2">
    <source>
        <dbReference type="EMBL" id="MDB0521146.1"/>
    </source>
</evidence>
<dbReference type="InterPro" id="IPR018634">
    <property type="entry name" value="ChrB_C"/>
</dbReference>
<feature type="domain" description="ChrB C-terminal" evidence="1">
    <location>
        <begin position="3"/>
        <end position="42"/>
    </location>
</feature>
<dbReference type="Pfam" id="PF09828">
    <property type="entry name" value="ChrB_C"/>
    <property type="match status" value="1"/>
</dbReference>
<accession>A0AAE3V4H3</accession>